<dbReference type="HOGENOM" id="CLU_2228063_0_0_1"/>
<organism evidence="2 3">
    <name type="scientific">Theobroma cacao</name>
    <name type="common">Cacao</name>
    <name type="synonym">Cocoa</name>
    <dbReference type="NCBI Taxonomy" id="3641"/>
    <lineage>
        <taxon>Eukaryota</taxon>
        <taxon>Viridiplantae</taxon>
        <taxon>Streptophyta</taxon>
        <taxon>Embryophyta</taxon>
        <taxon>Tracheophyta</taxon>
        <taxon>Spermatophyta</taxon>
        <taxon>Magnoliopsida</taxon>
        <taxon>eudicotyledons</taxon>
        <taxon>Gunneridae</taxon>
        <taxon>Pentapetalae</taxon>
        <taxon>rosids</taxon>
        <taxon>malvids</taxon>
        <taxon>Malvales</taxon>
        <taxon>Malvaceae</taxon>
        <taxon>Byttnerioideae</taxon>
        <taxon>Theobroma</taxon>
    </lineage>
</organism>
<name>A0A061EDF4_THECC</name>
<feature type="transmembrane region" description="Helical" evidence="1">
    <location>
        <begin position="12"/>
        <end position="32"/>
    </location>
</feature>
<accession>A0A061EDF4</accession>
<evidence type="ECO:0000313" key="3">
    <source>
        <dbReference type="Proteomes" id="UP000026915"/>
    </source>
</evidence>
<dbReference type="Gramene" id="EOY02447">
    <property type="protein sequence ID" value="EOY02447"/>
    <property type="gene ID" value="TCM_016919"/>
</dbReference>
<feature type="transmembrane region" description="Helical" evidence="1">
    <location>
        <begin position="81"/>
        <end position="103"/>
    </location>
</feature>
<keyword evidence="1" id="KW-0812">Transmembrane</keyword>
<keyword evidence="1" id="KW-0472">Membrane</keyword>
<dbReference type="EMBL" id="CM001882">
    <property type="protein sequence ID" value="EOY02447.1"/>
    <property type="molecule type" value="Genomic_DNA"/>
</dbReference>
<sequence>MIPCFWGCNNMFSIVGSCCHLAFEVSAMELFCSPALRDVGFVILIFSGMNPTTALSQVLLFDLEYETEFALVVKQCLLRWPWKQSVGFSSFTILLFFCVRGYFNFI</sequence>
<dbReference type="Proteomes" id="UP000026915">
    <property type="component" value="Chromosome 4"/>
</dbReference>
<evidence type="ECO:0000256" key="1">
    <source>
        <dbReference type="SAM" id="Phobius"/>
    </source>
</evidence>
<protein>
    <submittedName>
        <fullName evidence="2">Uncharacterized protein</fullName>
    </submittedName>
</protein>
<proteinExistence type="predicted"/>
<dbReference type="AlphaFoldDB" id="A0A061EDF4"/>
<evidence type="ECO:0000313" key="2">
    <source>
        <dbReference type="EMBL" id="EOY02447.1"/>
    </source>
</evidence>
<keyword evidence="1" id="KW-1133">Transmembrane helix</keyword>
<feature type="transmembrane region" description="Helical" evidence="1">
    <location>
        <begin position="39"/>
        <end position="61"/>
    </location>
</feature>
<dbReference type="InParanoid" id="A0A061EDF4"/>
<reference evidence="2 3" key="1">
    <citation type="journal article" date="2013" name="Genome Biol.">
        <title>The genome sequence of the most widely cultivated cacao type and its use to identify candidate genes regulating pod color.</title>
        <authorList>
            <person name="Motamayor J.C."/>
            <person name="Mockaitis K."/>
            <person name="Schmutz J."/>
            <person name="Haiminen N."/>
            <person name="Iii D.L."/>
            <person name="Cornejo O."/>
            <person name="Findley S.D."/>
            <person name="Zheng P."/>
            <person name="Utro F."/>
            <person name="Royaert S."/>
            <person name="Saski C."/>
            <person name="Jenkins J."/>
            <person name="Podicheti R."/>
            <person name="Zhao M."/>
            <person name="Scheffler B.E."/>
            <person name="Stack J.C."/>
            <person name="Feltus F.A."/>
            <person name="Mustiga G.M."/>
            <person name="Amores F."/>
            <person name="Phillips W."/>
            <person name="Marelli J.P."/>
            <person name="May G.D."/>
            <person name="Shapiro H."/>
            <person name="Ma J."/>
            <person name="Bustamante C.D."/>
            <person name="Schnell R.J."/>
            <person name="Main D."/>
            <person name="Gilbert D."/>
            <person name="Parida L."/>
            <person name="Kuhn D.N."/>
        </authorList>
    </citation>
    <scope>NUCLEOTIDE SEQUENCE [LARGE SCALE GENOMIC DNA]</scope>
    <source>
        <strain evidence="3">cv. Matina 1-6</strain>
    </source>
</reference>
<keyword evidence="3" id="KW-1185">Reference proteome</keyword>
<gene>
    <name evidence="2" type="ORF">TCM_016919</name>
</gene>